<dbReference type="AlphaFoldDB" id="A0A1J4KW66"/>
<name>A0A1J4KW66_9EUKA</name>
<dbReference type="SUPFAM" id="SSF50978">
    <property type="entry name" value="WD40 repeat-like"/>
    <property type="match status" value="1"/>
</dbReference>
<dbReference type="InterPro" id="IPR020472">
    <property type="entry name" value="WD40_PAC1"/>
</dbReference>
<evidence type="ECO:0000256" key="3">
    <source>
        <dbReference type="PROSITE-ProRule" id="PRU00221"/>
    </source>
</evidence>
<dbReference type="PROSITE" id="PS00678">
    <property type="entry name" value="WD_REPEATS_1"/>
    <property type="match status" value="1"/>
</dbReference>
<dbReference type="EMBL" id="MLAK01000482">
    <property type="protein sequence ID" value="OHT13757.1"/>
    <property type="molecule type" value="Genomic_DNA"/>
</dbReference>
<evidence type="ECO:0000256" key="4">
    <source>
        <dbReference type="SAM" id="Coils"/>
    </source>
</evidence>
<sequence>MEQLILLHEKAQITDQSTERIFEKIDQIEQSLCKLKAETSNLQRIKNQCQIYLQMYQNDYESLKSLYKNLKDQMNATPPNIQEYQNPPSQIVPDNNNIPSKEQQIEQNSMPVDAMVISPTSGNALSHVELPWDIKSNDPFYNKSTVKLCYTLNTSSVLCSVQFDSTGKRFAFADGRTVFLINTADGSLIASFDIPHTLSQTEIHTRSLCFSPDDRYILISATNNSIIVFSIQTRQVAAQLKEHHGLVSSLLFLPDTNQLLSGGFDGALCLWDMNTMSLVKKIQHGSPEEGGQRAKDDMVIALAMSYDRSFIAVGFMNGSVGIYEPSFTQPMNTFNAHAEYMLNVVTANRSLMIATSSHDKTIKVWSLRGVASCRQTLTGHTNCVLTACFSPDDSILFSGSKDETIKAWDHKKGELIFTLTAHKNTLFEIDHHPTEKYVVTCSGDGIVCLWQYATKQ</sequence>
<dbReference type="PANTHER" id="PTHR19848">
    <property type="entry name" value="WD40 REPEAT PROTEIN"/>
    <property type="match status" value="1"/>
</dbReference>
<evidence type="ECO:0000256" key="1">
    <source>
        <dbReference type="ARBA" id="ARBA00022574"/>
    </source>
</evidence>
<feature type="repeat" description="WD" evidence="3">
    <location>
        <begin position="377"/>
        <end position="418"/>
    </location>
</feature>
<comment type="caution">
    <text evidence="5">The sequence shown here is derived from an EMBL/GenBank/DDBJ whole genome shotgun (WGS) entry which is preliminary data.</text>
</comment>
<evidence type="ECO:0000313" key="6">
    <source>
        <dbReference type="Proteomes" id="UP000179807"/>
    </source>
</evidence>
<dbReference type="GeneID" id="94849417"/>
<accession>A0A1J4KW66</accession>
<keyword evidence="2" id="KW-0677">Repeat</keyword>
<dbReference type="Gene3D" id="2.130.10.10">
    <property type="entry name" value="YVTN repeat-like/Quinoprotein amine dehydrogenase"/>
    <property type="match status" value="1"/>
</dbReference>
<gene>
    <name evidence="5" type="ORF">TRFO_43270</name>
</gene>
<dbReference type="CDD" id="cd00200">
    <property type="entry name" value="WD40"/>
    <property type="match status" value="1"/>
</dbReference>
<dbReference type="PROSITE" id="PS50294">
    <property type="entry name" value="WD_REPEATS_REGION"/>
    <property type="match status" value="4"/>
</dbReference>
<feature type="repeat" description="WD" evidence="3">
    <location>
        <begin position="419"/>
        <end position="456"/>
    </location>
</feature>
<dbReference type="RefSeq" id="XP_068366893.1">
    <property type="nucleotide sequence ID" value="XM_068514713.1"/>
</dbReference>
<dbReference type="SMART" id="SM00320">
    <property type="entry name" value="WD40"/>
    <property type="match status" value="7"/>
</dbReference>
<dbReference type="InterPro" id="IPR019775">
    <property type="entry name" value="WD40_repeat_CS"/>
</dbReference>
<organism evidence="5 6">
    <name type="scientific">Tritrichomonas foetus</name>
    <dbReference type="NCBI Taxonomy" id="1144522"/>
    <lineage>
        <taxon>Eukaryota</taxon>
        <taxon>Metamonada</taxon>
        <taxon>Parabasalia</taxon>
        <taxon>Tritrichomonadida</taxon>
        <taxon>Tritrichomonadidae</taxon>
        <taxon>Tritrichomonas</taxon>
    </lineage>
</organism>
<dbReference type="PANTHER" id="PTHR19848:SF8">
    <property type="entry name" value="F-BOX AND WD REPEAT DOMAIN CONTAINING 7"/>
    <property type="match status" value="1"/>
</dbReference>
<feature type="repeat" description="WD" evidence="3">
    <location>
        <begin position="334"/>
        <end position="368"/>
    </location>
</feature>
<evidence type="ECO:0000256" key="2">
    <source>
        <dbReference type="ARBA" id="ARBA00022737"/>
    </source>
</evidence>
<protein>
    <submittedName>
        <fullName evidence="5">Transcriptional repressor tup12-related protein</fullName>
    </submittedName>
</protein>
<keyword evidence="4" id="KW-0175">Coiled coil</keyword>
<keyword evidence="6" id="KW-1185">Reference proteome</keyword>
<dbReference type="InterPro" id="IPR036322">
    <property type="entry name" value="WD40_repeat_dom_sf"/>
</dbReference>
<dbReference type="InterPro" id="IPR015943">
    <property type="entry name" value="WD40/YVTN_repeat-like_dom_sf"/>
</dbReference>
<dbReference type="VEuPathDB" id="TrichDB:TRFO_43270"/>
<keyword evidence="1 3" id="KW-0853">WD repeat</keyword>
<dbReference type="OrthoDB" id="17410at2759"/>
<dbReference type="PRINTS" id="PR00320">
    <property type="entry name" value="GPROTEINBRPT"/>
</dbReference>
<reference evidence="5" key="1">
    <citation type="submission" date="2016-10" db="EMBL/GenBank/DDBJ databases">
        <authorList>
            <person name="Benchimol M."/>
            <person name="Almeida L.G."/>
            <person name="Vasconcelos A.T."/>
            <person name="Perreira-Neves A."/>
            <person name="Rosa I.A."/>
            <person name="Tasca T."/>
            <person name="Bogo M.R."/>
            <person name="de Souza W."/>
        </authorList>
    </citation>
    <scope>NUCLEOTIDE SEQUENCE [LARGE SCALE GENOMIC DNA]</scope>
    <source>
        <strain evidence="5">K</strain>
    </source>
</reference>
<dbReference type="InterPro" id="IPR001680">
    <property type="entry name" value="WD40_rpt"/>
</dbReference>
<proteinExistence type="predicted"/>
<evidence type="ECO:0000313" key="5">
    <source>
        <dbReference type="EMBL" id="OHT13757.1"/>
    </source>
</evidence>
<dbReference type="PROSITE" id="PS50082">
    <property type="entry name" value="WD_REPEATS_2"/>
    <property type="match status" value="4"/>
</dbReference>
<feature type="coiled-coil region" evidence="4">
    <location>
        <begin position="28"/>
        <end position="73"/>
    </location>
</feature>
<dbReference type="Pfam" id="PF00400">
    <property type="entry name" value="WD40"/>
    <property type="match status" value="5"/>
</dbReference>
<feature type="repeat" description="WD" evidence="3">
    <location>
        <begin position="240"/>
        <end position="281"/>
    </location>
</feature>
<dbReference type="Proteomes" id="UP000179807">
    <property type="component" value="Unassembled WGS sequence"/>
</dbReference>